<feature type="transmembrane region" description="Helical" evidence="1">
    <location>
        <begin position="116"/>
        <end position="136"/>
    </location>
</feature>
<evidence type="ECO:0000313" key="3">
    <source>
        <dbReference type="Proteomes" id="UP000184300"/>
    </source>
</evidence>
<keyword evidence="1" id="KW-0812">Transmembrane</keyword>
<dbReference type="Proteomes" id="UP000184300">
    <property type="component" value="Unassembled WGS sequence"/>
</dbReference>
<organism evidence="2 3">
    <name type="scientific">Aspergillus glaucus CBS 516.65</name>
    <dbReference type="NCBI Taxonomy" id="1160497"/>
    <lineage>
        <taxon>Eukaryota</taxon>
        <taxon>Fungi</taxon>
        <taxon>Dikarya</taxon>
        <taxon>Ascomycota</taxon>
        <taxon>Pezizomycotina</taxon>
        <taxon>Eurotiomycetes</taxon>
        <taxon>Eurotiomycetidae</taxon>
        <taxon>Eurotiales</taxon>
        <taxon>Aspergillaceae</taxon>
        <taxon>Aspergillus</taxon>
        <taxon>Aspergillus subgen. Aspergillus</taxon>
    </lineage>
</organism>
<reference evidence="3" key="1">
    <citation type="journal article" date="2017" name="Genome Biol.">
        <title>Comparative genomics reveals high biological diversity and specific adaptations in the industrially and medically important fungal genus Aspergillus.</title>
        <authorList>
            <person name="de Vries R.P."/>
            <person name="Riley R."/>
            <person name="Wiebenga A."/>
            <person name="Aguilar-Osorio G."/>
            <person name="Amillis S."/>
            <person name="Uchima C.A."/>
            <person name="Anderluh G."/>
            <person name="Asadollahi M."/>
            <person name="Askin M."/>
            <person name="Barry K."/>
            <person name="Battaglia E."/>
            <person name="Bayram O."/>
            <person name="Benocci T."/>
            <person name="Braus-Stromeyer S.A."/>
            <person name="Caldana C."/>
            <person name="Canovas D."/>
            <person name="Cerqueira G.C."/>
            <person name="Chen F."/>
            <person name="Chen W."/>
            <person name="Choi C."/>
            <person name="Clum A."/>
            <person name="Dos Santos R.A."/>
            <person name="Damasio A.R."/>
            <person name="Diallinas G."/>
            <person name="Emri T."/>
            <person name="Fekete E."/>
            <person name="Flipphi M."/>
            <person name="Freyberg S."/>
            <person name="Gallo A."/>
            <person name="Gournas C."/>
            <person name="Habgood R."/>
            <person name="Hainaut M."/>
            <person name="Harispe M.L."/>
            <person name="Henrissat B."/>
            <person name="Hilden K.S."/>
            <person name="Hope R."/>
            <person name="Hossain A."/>
            <person name="Karabika E."/>
            <person name="Karaffa L."/>
            <person name="Karanyi Z."/>
            <person name="Krasevec N."/>
            <person name="Kuo A."/>
            <person name="Kusch H."/>
            <person name="LaButti K."/>
            <person name="Lagendijk E.L."/>
            <person name="Lapidus A."/>
            <person name="Levasseur A."/>
            <person name="Lindquist E."/>
            <person name="Lipzen A."/>
            <person name="Logrieco A.F."/>
            <person name="MacCabe A."/>
            <person name="Maekelae M.R."/>
            <person name="Malavazi I."/>
            <person name="Melin P."/>
            <person name="Meyer V."/>
            <person name="Mielnichuk N."/>
            <person name="Miskei M."/>
            <person name="Molnar A.P."/>
            <person name="Mule G."/>
            <person name="Ngan C.Y."/>
            <person name="Orejas M."/>
            <person name="Orosz E."/>
            <person name="Ouedraogo J.P."/>
            <person name="Overkamp K.M."/>
            <person name="Park H.-S."/>
            <person name="Perrone G."/>
            <person name="Piumi F."/>
            <person name="Punt P.J."/>
            <person name="Ram A.F."/>
            <person name="Ramon A."/>
            <person name="Rauscher S."/>
            <person name="Record E."/>
            <person name="Riano-Pachon D.M."/>
            <person name="Robert V."/>
            <person name="Roehrig J."/>
            <person name="Ruller R."/>
            <person name="Salamov A."/>
            <person name="Salih N.S."/>
            <person name="Samson R.A."/>
            <person name="Sandor E."/>
            <person name="Sanguinetti M."/>
            <person name="Schuetze T."/>
            <person name="Sepcic K."/>
            <person name="Shelest E."/>
            <person name="Sherlock G."/>
            <person name="Sophianopoulou V."/>
            <person name="Squina F.M."/>
            <person name="Sun H."/>
            <person name="Susca A."/>
            <person name="Todd R.B."/>
            <person name="Tsang A."/>
            <person name="Unkles S.E."/>
            <person name="van de Wiele N."/>
            <person name="van Rossen-Uffink D."/>
            <person name="Oliveira J.V."/>
            <person name="Vesth T.C."/>
            <person name="Visser J."/>
            <person name="Yu J.-H."/>
            <person name="Zhou M."/>
            <person name="Andersen M.R."/>
            <person name="Archer D.B."/>
            <person name="Baker S.E."/>
            <person name="Benoit I."/>
            <person name="Brakhage A.A."/>
            <person name="Braus G.H."/>
            <person name="Fischer R."/>
            <person name="Frisvad J.C."/>
            <person name="Goldman G.H."/>
            <person name="Houbraken J."/>
            <person name="Oakley B."/>
            <person name="Pocsi I."/>
            <person name="Scazzocchio C."/>
            <person name="Seiboth B."/>
            <person name="vanKuyk P.A."/>
            <person name="Wortman J."/>
            <person name="Dyer P.S."/>
            <person name="Grigoriev I.V."/>
        </authorList>
    </citation>
    <scope>NUCLEOTIDE SEQUENCE [LARGE SCALE GENOMIC DNA]</scope>
    <source>
        <strain evidence="3">CBS 516.65</strain>
    </source>
</reference>
<sequence length="201" mass="22821">VDRIIDCNLNQLQSRRRHKWSDLSEWQDTHTIHKIQLLTTQEEHVKRPNISPSTSLGSFLATKSCYQWTLCISPSASLRGLSFSARARAKSPQPPEIAMFDASARSRTMALTPYEMLVSIIVFVLITAISWMRWHLSSSRAMDLLRNVWPIVIKARRRWSVGVSLPPNWNGAASVSIPTHSLEHVSFHGDVLFCRSSSRQA</sequence>
<protein>
    <submittedName>
        <fullName evidence="2">Uncharacterized protein</fullName>
    </submittedName>
</protein>
<evidence type="ECO:0000313" key="2">
    <source>
        <dbReference type="EMBL" id="OJJ83695.1"/>
    </source>
</evidence>
<dbReference type="VEuPathDB" id="FungiDB:ASPGLDRAFT_1491707"/>
<gene>
    <name evidence="2" type="ORF">ASPGLDRAFT_1491707</name>
</gene>
<dbReference type="EMBL" id="KV878898">
    <property type="protein sequence ID" value="OJJ83695.1"/>
    <property type="molecule type" value="Genomic_DNA"/>
</dbReference>
<proteinExistence type="predicted"/>
<keyword evidence="1" id="KW-0472">Membrane</keyword>
<feature type="non-terminal residue" evidence="2">
    <location>
        <position position="1"/>
    </location>
</feature>
<accession>A0A1L9VIJ9</accession>
<dbReference type="RefSeq" id="XP_022400393.1">
    <property type="nucleotide sequence ID" value="XM_022542002.1"/>
</dbReference>
<keyword evidence="3" id="KW-1185">Reference proteome</keyword>
<name>A0A1L9VIJ9_ASPGL</name>
<keyword evidence="1" id="KW-1133">Transmembrane helix</keyword>
<dbReference type="GeneID" id="34458263"/>
<evidence type="ECO:0000256" key="1">
    <source>
        <dbReference type="SAM" id="Phobius"/>
    </source>
</evidence>
<dbReference type="AlphaFoldDB" id="A0A1L9VIJ9"/>